<keyword evidence="5 7" id="KW-0472">Membrane</keyword>
<reference evidence="9" key="1">
    <citation type="submission" date="2015-05" db="EMBL/GenBank/DDBJ databases">
        <authorList>
            <person name="Rovetto F."/>
            <person name="Cocolin L."/>
            <person name="Illeghems K."/>
            <person name="Van Nieuwerburgh F."/>
            <person name="Houf K."/>
        </authorList>
    </citation>
    <scope>NUCLEOTIDE SEQUENCE [LARGE SCALE GENOMIC DNA]</scope>
    <source>
        <strain evidence="9">DU22</strain>
    </source>
</reference>
<dbReference type="Pfam" id="PF06146">
    <property type="entry name" value="PsiE"/>
    <property type="match status" value="1"/>
</dbReference>
<feature type="transmembrane region" description="Helical" evidence="7">
    <location>
        <begin position="82"/>
        <end position="100"/>
    </location>
</feature>
<feature type="region of interest" description="Disordered" evidence="6">
    <location>
        <begin position="135"/>
        <end position="162"/>
    </location>
</feature>
<comment type="subcellular location">
    <subcellularLocation>
        <location evidence="1">Cell membrane</location>
        <topology evidence="1">Multi-pass membrane protein</topology>
    </subcellularLocation>
</comment>
<organism evidence="8 9">
    <name type="scientific">Aliarcobacter thereius</name>
    <dbReference type="NCBI Taxonomy" id="544718"/>
    <lineage>
        <taxon>Bacteria</taxon>
        <taxon>Pseudomonadati</taxon>
        <taxon>Campylobacterota</taxon>
        <taxon>Epsilonproteobacteria</taxon>
        <taxon>Campylobacterales</taxon>
        <taxon>Arcobacteraceae</taxon>
        <taxon>Aliarcobacter</taxon>
    </lineage>
</organism>
<sequence length="162" mass="19626">MNNHKERESFHIRHFRKALRRISKYFSTNFEVLVAVIVFATIIIAKYDFYKAIILMLEFIVIMEVIKMISDFIKKETLRLRYVLDIFIIFLVREVIILSTNKNKEHFDILFMLVVISVFFIFRILAIRFSPENERNKEIKDKKISKEEKTEEKTEEIIQDEK</sequence>
<evidence type="ECO:0000256" key="3">
    <source>
        <dbReference type="ARBA" id="ARBA00022692"/>
    </source>
</evidence>
<evidence type="ECO:0000313" key="9">
    <source>
        <dbReference type="Proteomes" id="UP000093281"/>
    </source>
</evidence>
<feature type="transmembrane region" description="Helical" evidence="7">
    <location>
        <begin position="106"/>
        <end position="126"/>
    </location>
</feature>
<feature type="transmembrane region" description="Helical" evidence="7">
    <location>
        <begin position="25"/>
        <end position="44"/>
    </location>
</feature>
<dbReference type="AlphaFoldDB" id="A0A1C0B9X3"/>
<dbReference type="InterPro" id="IPR020948">
    <property type="entry name" value="P_starv_induced_PsiE-like"/>
</dbReference>
<evidence type="ECO:0000256" key="7">
    <source>
        <dbReference type="SAM" id="Phobius"/>
    </source>
</evidence>
<dbReference type="RefSeq" id="WP_228140830.1">
    <property type="nucleotide sequence ID" value="NZ_LCUJ01000001.1"/>
</dbReference>
<evidence type="ECO:0000256" key="1">
    <source>
        <dbReference type="ARBA" id="ARBA00004651"/>
    </source>
</evidence>
<proteinExistence type="predicted"/>
<dbReference type="EMBL" id="LCUJ01000001">
    <property type="protein sequence ID" value="OCM00394.1"/>
    <property type="molecule type" value="Genomic_DNA"/>
</dbReference>
<dbReference type="Proteomes" id="UP000093281">
    <property type="component" value="Unassembled WGS sequence"/>
</dbReference>
<comment type="caution">
    <text evidence="8">The sequence shown here is derived from an EMBL/GenBank/DDBJ whole genome shotgun (WGS) entry which is preliminary data.</text>
</comment>
<name>A0A1C0B9X3_9BACT</name>
<protein>
    <recommendedName>
        <fullName evidence="10">Phosphate-starvation-inducible E</fullName>
    </recommendedName>
</protein>
<accession>A0A1C0B9X3</accession>
<dbReference type="PATRIC" id="fig|544718.43.peg.666"/>
<evidence type="ECO:0000256" key="5">
    <source>
        <dbReference type="ARBA" id="ARBA00023136"/>
    </source>
</evidence>
<dbReference type="GO" id="GO:0005886">
    <property type="term" value="C:plasma membrane"/>
    <property type="evidence" value="ECO:0007669"/>
    <property type="project" value="UniProtKB-SubCell"/>
</dbReference>
<keyword evidence="2" id="KW-1003">Cell membrane</keyword>
<keyword evidence="3 7" id="KW-0812">Transmembrane</keyword>
<evidence type="ECO:0008006" key="10">
    <source>
        <dbReference type="Google" id="ProtNLM"/>
    </source>
</evidence>
<gene>
    <name evidence="8" type="ORF">AAX29_00397</name>
</gene>
<evidence type="ECO:0000256" key="4">
    <source>
        <dbReference type="ARBA" id="ARBA00022989"/>
    </source>
</evidence>
<dbReference type="STRING" id="544718.AAX25_00681"/>
<evidence type="ECO:0000256" key="6">
    <source>
        <dbReference type="SAM" id="MobiDB-lite"/>
    </source>
</evidence>
<keyword evidence="4 7" id="KW-1133">Transmembrane helix</keyword>
<evidence type="ECO:0000313" key="8">
    <source>
        <dbReference type="EMBL" id="OCM00394.1"/>
    </source>
</evidence>
<feature type="transmembrane region" description="Helical" evidence="7">
    <location>
        <begin position="50"/>
        <end position="70"/>
    </location>
</feature>
<evidence type="ECO:0000256" key="2">
    <source>
        <dbReference type="ARBA" id="ARBA00022475"/>
    </source>
</evidence>